<dbReference type="InterPro" id="IPR029052">
    <property type="entry name" value="Metallo-depent_PP-like"/>
</dbReference>
<reference evidence="1 2" key="1">
    <citation type="journal article" date="2018" name="Microbes Environ.">
        <title>Comparative Genomic Insights into Endofungal Lifestyles of Two Bacterial Endosymbionts, Mycoavidus cysteinexigens and Burkholderia rhizoxinica.</title>
        <authorList>
            <person name="Sharmin D."/>
            <person name="Guo Y."/>
            <person name="Nishizawa T."/>
            <person name="Ohshima S."/>
            <person name="Sato Y."/>
            <person name="Takashima Y."/>
            <person name="Narisawa K."/>
            <person name="Ohta H."/>
        </authorList>
    </citation>
    <scope>NUCLEOTIDE SEQUENCE [LARGE SCALE GENOMIC DNA]</scope>
    <source>
        <strain evidence="1 2">B1-EB</strain>
    </source>
</reference>
<name>A0A2Z6ETE1_9BURK</name>
<dbReference type="AlphaFoldDB" id="A0A2Z6ETE1"/>
<evidence type="ECO:0000313" key="1">
    <source>
        <dbReference type="EMBL" id="BBE08684.1"/>
    </source>
</evidence>
<gene>
    <name evidence="1" type="ORF">MCB1EB_0523</name>
</gene>
<proteinExistence type="predicted"/>
<dbReference type="NCBIfam" id="NF001204">
    <property type="entry name" value="PRK00166.1"/>
    <property type="match status" value="1"/>
</dbReference>
<evidence type="ECO:0000313" key="2">
    <source>
        <dbReference type="Proteomes" id="UP000282597"/>
    </source>
</evidence>
<protein>
    <submittedName>
        <fullName evidence="1">Diadenosine tetraphosphatase</fullName>
    </submittedName>
</protein>
<dbReference type="SUPFAM" id="SSF56300">
    <property type="entry name" value="Metallo-dependent phosphatases"/>
    <property type="match status" value="1"/>
</dbReference>
<dbReference type="KEGG" id="mcys:MCB1EB_0523"/>
<sequence>MVLGNHELHLLAVAAGVQRIRKGDTINEILAAPDAADLIDWLRHRPLTHYQNGMLMVHAGVLPQWDLTLTLELAHELEQALRGPAWRDCIAQLSLPRLTRWHPGLTRDERLRITAHTLTHIRFCNPEGELEFNAKGGPDTAPPGYLPWFDAPDRRTAELTIVFGHWAALGLLLRDKLCALDSGCVWGKQLSALTLDPEPSQRKLIQVTCPTE</sequence>
<organism evidence="1 2">
    <name type="scientific">Mycoavidus cysteinexigens</name>
    <dbReference type="NCBI Taxonomy" id="1553431"/>
    <lineage>
        <taxon>Bacteria</taxon>
        <taxon>Pseudomonadati</taxon>
        <taxon>Pseudomonadota</taxon>
        <taxon>Betaproteobacteria</taxon>
        <taxon>Burkholderiales</taxon>
        <taxon>Burkholderiaceae</taxon>
        <taxon>Mycoavidus</taxon>
    </lineage>
</organism>
<dbReference type="EMBL" id="AP018150">
    <property type="protein sequence ID" value="BBE08684.1"/>
    <property type="molecule type" value="Genomic_DNA"/>
</dbReference>
<accession>A0A2Z6ETE1</accession>
<keyword evidence="2" id="KW-1185">Reference proteome</keyword>
<dbReference type="PANTHER" id="PTHR40942">
    <property type="match status" value="1"/>
</dbReference>
<dbReference type="PANTHER" id="PTHR40942:SF4">
    <property type="entry name" value="CYTOCHROME C5"/>
    <property type="match status" value="1"/>
</dbReference>
<dbReference type="Gene3D" id="3.60.21.10">
    <property type="match status" value="1"/>
</dbReference>
<dbReference type="Proteomes" id="UP000282597">
    <property type="component" value="Chromosome"/>
</dbReference>